<evidence type="ECO:0000256" key="11">
    <source>
        <dbReference type="ARBA" id="ARBA00048988"/>
    </source>
</evidence>
<dbReference type="Proteomes" id="UP000319342">
    <property type="component" value="Chromosome"/>
</dbReference>
<dbReference type="Gene3D" id="3.40.1440.60">
    <property type="entry name" value="PriA, 3(prime) DNA-binding domain"/>
    <property type="match status" value="1"/>
</dbReference>
<keyword evidence="10 12" id="KW-0413">Isomerase</keyword>
<dbReference type="GO" id="GO:0006310">
    <property type="term" value="P:DNA recombination"/>
    <property type="evidence" value="ECO:0007669"/>
    <property type="project" value="InterPro"/>
</dbReference>
<keyword evidence="3 12" id="KW-0479">Metal-binding</keyword>
<keyword evidence="2 12" id="KW-0235">DNA replication</keyword>
<dbReference type="AlphaFoldDB" id="A0A518D456"/>
<name>A0A518D456_9BACT</name>
<feature type="compositionally biased region" description="Low complexity" evidence="13">
    <location>
        <begin position="22"/>
        <end position="41"/>
    </location>
</feature>
<dbReference type="InterPro" id="IPR011545">
    <property type="entry name" value="DEAD/DEAH_box_helicase_dom"/>
</dbReference>
<dbReference type="InterPro" id="IPR027417">
    <property type="entry name" value="P-loop_NTPase"/>
</dbReference>
<feature type="binding site" evidence="12">
    <location>
        <position position="507"/>
    </location>
    <ligand>
        <name>Zn(2+)</name>
        <dbReference type="ChEBI" id="CHEBI:29105"/>
        <label>2</label>
    </ligand>
</feature>
<dbReference type="InterPro" id="IPR014001">
    <property type="entry name" value="Helicase_ATP-bd"/>
</dbReference>
<evidence type="ECO:0000256" key="10">
    <source>
        <dbReference type="ARBA" id="ARBA00023235"/>
    </source>
</evidence>
<dbReference type="EMBL" id="CP036290">
    <property type="protein sequence ID" value="QDU86246.1"/>
    <property type="molecule type" value="Genomic_DNA"/>
</dbReference>
<feature type="binding site" evidence="12">
    <location>
        <position position="525"/>
    </location>
    <ligand>
        <name>Zn(2+)</name>
        <dbReference type="ChEBI" id="CHEBI:29105"/>
        <label>2</label>
    </ligand>
</feature>
<dbReference type="OrthoDB" id="9759544at2"/>
<evidence type="ECO:0000256" key="8">
    <source>
        <dbReference type="ARBA" id="ARBA00022840"/>
    </source>
</evidence>
<feature type="binding site" evidence="12">
    <location>
        <position position="501"/>
    </location>
    <ligand>
        <name>Zn(2+)</name>
        <dbReference type="ChEBI" id="CHEBI:29105"/>
        <label>1</label>
    </ligand>
</feature>
<dbReference type="SMART" id="SM00490">
    <property type="entry name" value="HELICc"/>
    <property type="match status" value="1"/>
</dbReference>
<dbReference type="Pfam" id="PF00271">
    <property type="entry name" value="Helicase_C"/>
    <property type="match status" value="1"/>
</dbReference>
<reference evidence="15 16" key="1">
    <citation type="submission" date="2019-02" db="EMBL/GenBank/DDBJ databases">
        <title>Deep-cultivation of Planctomycetes and their phenomic and genomic characterization uncovers novel biology.</title>
        <authorList>
            <person name="Wiegand S."/>
            <person name="Jogler M."/>
            <person name="Boedeker C."/>
            <person name="Pinto D."/>
            <person name="Vollmers J."/>
            <person name="Rivas-Marin E."/>
            <person name="Kohn T."/>
            <person name="Peeters S.H."/>
            <person name="Heuer A."/>
            <person name="Rast P."/>
            <person name="Oberbeckmann S."/>
            <person name="Bunk B."/>
            <person name="Jeske O."/>
            <person name="Meyerdierks A."/>
            <person name="Storesund J.E."/>
            <person name="Kallscheuer N."/>
            <person name="Luecker S."/>
            <person name="Lage O.M."/>
            <person name="Pohl T."/>
            <person name="Merkel B.J."/>
            <person name="Hornburger P."/>
            <person name="Mueller R.-W."/>
            <person name="Bruemmer F."/>
            <person name="Labrenz M."/>
            <person name="Spormann A.M."/>
            <person name="Op den Camp H."/>
            <person name="Overmann J."/>
            <person name="Amann R."/>
            <person name="Jetten M.S.M."/>
            <person name="Mascher T."/>
            <person name="Medema M.H."/>
            <person name="Devos D.P."/>
            <person name="Kaster A.-K."/>
            <person name="Ovreas L."/>
            <person name="Rohde M."/>
            <person name="Galperin M.Y."/>
            <person name="Jogler C."/>
        </authorList>
    </citation>
    <scope>NUCLEOTIDE SEQUENCE [LARGE SCALE GENOMIC DNA]</scope>
    <source>
        <strain evidence="15 16">Pla163</strain>
    </source>
</reference>
<dbReference type="FunFam" id="3.40.50.300:FF:000489">
    <property type="entry name" value="Primosome assembly protein PriA"/>
    <property type="match status" value="1"/>
</dbReference>
<accession>A0A518D456</accession>
<dbReference type="PANTHER" id="PTHR30580">
    <property type="entry name" value="PRIMOSOMAL PROTEIN N"/>
    <property type="match status" value="1"/>
</dbReference>
<feature type="binding site" evidence="12">
    <location>
        <position position="541"/>
    </location>
    <ligand>
        <name>Zn(2+)</name>
        <dbReference type="ChEBI" id="CHEBI:29105"/>
        <label>1</label>
    </ligand>
</feature>
<keyword evidence="9 12" id="KW-0238">DNA-binding</keyword>
<evidence type="ECO:0000256" key="9">
    <source>
        <dbReference type="ARBA" id="ARBA00023125"/>
    </source>
</evidence>
<dbReference type="CDD" id="cd18804">
    <property type="entry name" value="SF2_C_priA"/>
    <property type="match status" value="1"/>
</dbReference>
<dbReference type="Pfam" id="PF18319">
    <property type="entry name" value="Zn_ribbon_PriA"/>
    <property type="match status" value="1"/>
</dbReference>
<dbReference type="CDD" id="cd17929">
    <property type="entry name" value="DEXHc_priA"/>
    <property type="match status" value="1"/>
</dbReference>
<dbReference type="Pfam" id="PF00270">
    <property type="entry name" value="DEAD"/>
    <property type="match status" value="1"/>
</dbReference>
<dbReference type="GO" id="GO:0016887">
    <property type="term" value="F:ATP hydrolysis activity"/>
    <property type="evidence" value="ECO:0007669"/>
    <property type="project" value="RHEA"/>
</dbReference>
<keyword evidence="16" id="KW-1185">Reference proteome</keyword>
<comment type="cofactor">
    <cofactor evidence="12">
        <name>Zn(2+)</name>
        <dbReference type="ChEBI" id="CHEBI:29105"/>
    </cofactor>
    <text evidence="12">Binds 2 zinc ions per subunit.</text>
</comment>
<comment type="catalytic activity">
    <reaction evidence="12">
        <text>Couples ATP hydrolysis with the unwinding of duplex DNA by translocating in the 3'-5' direction.</text>
        <dbReference type="EC" id="5.6.2.4"/>
    </reaction>
</comment>
<evidence type="ECO:0000256" key="5">
    <source>
        <dbReference type="ARBA" id="ARBA00022801"/>
    </source>
</evidence>
<dbReference type="SMART" id="SM00487">
    <property type="entry name" value="DEXDc"/>
    <property type="match status" value="1"/>
</dbReference>
<dbReference type="InterPro" id="IPR041236">
    <property type="entry name" value="PriA_C"/>
</dbReference>
<protein>
    <recommendedName>
        <fullName evidence="12">Replication restart protein PriA</fullName>
    </recommendedName>
    <alternativeName>
        <fullName evidence="12">ATP-dependent DNA helicase PriA</fullName>
        <ecNumber evidence="12">5.6.2.4</ecNumber>
    </alternativeName>
    <alternativeName>
        <fullName evidence="12">DNA 3'-5' helicase PriA</fullName>
    </alternativeName>
</protein>
<evidence type="ECO:0000256" key="4">
    <source>
        <dbReference type="ARBA" id="ARBA00022741"/>
    </source>
</evidence>
<dbReference type="HAMAP" id="MF_00983">
    <property type="entry name" value="PriA"/>
    <property type="match status" value="1"/>
</dbReference>
<evidence type="ECO:0000256" key="6">
    <source>
        <dbReference type="ARBA" id="ARBA00022806"/>
    </source>
</evidence>
<evidence type="ECO:0000256" key="7">
    <source>
        <dbReference type="ARBA" id="ARBA00022833"/>
    </source>
</evidence>
<comment type="catalytic activity">
    <reaction evidence="11 12">
        <text>ATP + H2O = ADP + phosphate + H(+)</text>
        <dbReference type="Rhea" id="RHEA:13065"/>
        <dbReference type="ChEBI" id="CHEBI:15377"/>
        <dbReference type="ChEBI" id="CHEBI:15378"/>
        <dbReference type="ChEBI" id="CHEBI:30616"/>
        <dbReference type="ChEBI" id="CHEBI:43474"/>
        <dbReference type="ChEBI" id="CHEBI:456216"/>
        <dbReference type="EC" id="5.6.2.4"/>
    </reaction>
</comment>
<dbReference type="InterPro" id="IPR001650">
    <property type="entry name" value="Helicase_C-like"/>
</dbReference>
<evidence type="ECO:0000256" key="12">
    <source>
        <dbReference type="HAMAP-Rule" id="MF_00983"/>
    </source>
</evidence>
<keyword evidence="8 12" id="KW-0067">ATP-binding</keyword>
<dbReference type="Pfam" id="PF17764">
    <property type="entry name" value="PriA_3primeBD"/>
    <property type="match status" value="1"/>
</dbReference>
<keyword evidence="5 12" id="KW-0378">Hydrolase</keyword>
<feature type="binding site" evidence="12">
    <location>
        <position position="510"/>
    </location>
    <ligand>
        <name>Zn(2+)</name>
        <dbReference type="ChEBI" id="CHEBI:29105"/>
        <label>2</label>
    </ligand>
</feature>
<gene>
    <name evidence="15" type="primary">priA_2</name>
    <name evidence="12" type="synonym">priA</name>
    <name evidence="15" type="ORF">Pla163_33970</name>
</gene>
<dbReference type="Gene3D" id="3.40.50.300">
    <property type="entry name" value="P-loop containing nucleotide triphosphate hydrolases"/>
    <property type="match status" value="2"/>
</dbReference>
<dbReference type="InterPro" id="IPR005259">
    <property type="entry name" value="PriA"/>
</dbReference>
<organism evidence="15 16">
    <name type="scientific">Rohdeia mirabilis</name>
    <dbReference type="NCBI Taxonomy" id="2528008"/>
    <lineage>
        <taxon>Bacteria</taxon>
        <taxon>Pseudomonadati</taxon>
        <taxon>Planctomycetota</taxon>
        <taxon>Planctomycetia</taxon>
        <taxon>Planctomycetia incertae sedis</taxon>
        <taxon>Rohdeia</taxon>
    </lineage>
</organism>
<keyword evidence="6 12" id="KW-0347">Helicase</keyword>
<dbReference type="PANTHER" id="PTHR30580:SF0">
    <property type="entry name" value="PRIMOSOMAL PROTEIN N"/>
    <property type="match status" value="1"/>
</dbReference>
<comment type="similarity">
    <text evidence="12">Belongs to the helicase family. PriA subfamily.</text>
</comment>
<evidence type="ECO:0000313" key="15">
    <source>
        <dbReference type="EMBL" id="QDU86246.1"/>
    </source>
</evidence>
<dbReference type="GO" id="GO:0006269">
    <property type="term" value="P:DNA replication, synthesis of primer"/>
    <property type="evidence" value="ECO:0007669"/>
    <property type="project" value="UniProtKB-KW"/>
</dbReference>
<dbReference type="GO" id="GO:0005524">
    <property type="term" value="F:ATP binding"/>
    <property type="evidence" value="ECO:0007669"/>
    <property type="project" value="UniProtKB-UniRule"/>
</dbReference>
<dbReference type="PROSITE" id="PS51192">
    <property type="entry name" value="HELICASE_ATP_BIND_1"/>
    <property type="match status" value="1"/>
</dbReference>
<dbReference type="RefSeq" id="WP_145191122.1">
    <property type="nucleotide sequence ID" value="NZ_CP036290.1"/>
</dbReference>
<comment type="subunit">
    <text evidence="12">Component of the replication restart primosome.</text>
</comment>
<evidence type="ECO:0000256" key="2">
    <source>
        <dbReference type="ARBA" id="ARBA00022705"/>
    </source>
</evidence>
<feature type="binding site" evidence="12">
    <location>
        <position position="528"/>
    </location>
    <ligand>
        <name>Zn(2+)</name>
        <dbReference type="ChEBI" id="CHEBI:29105"/>
        <label>2</label>
    </ligand>
</feature>
<dbReference type="InterPro" id="IPR040498">
    <property type="entry name" value="PriA_CRR"/>
</dbReference>
<dbReference type="GO" id="GO:1990077">
    <property type="term" value="C:primosome complex"/>
    <property type="evidence" value="ECO:0007669"/>
    <property type="project" value="UniProtKB-UniRule"/>
</dbReference>
<dbReference type="Pfam" id="PF18074">
    <property type="entry name" value="PriA_C"/>
    <property type="match status" value="1"/>
</dbReference>
<evidence type="ECO:0000313" key="16">
    <source>
        <dbReference type="Proteomes" id="UP000319342"/>
    </source>
</evidence>
<feature type="binding site" evidence="12">
    <location>
        <position position="538"/>
    </location>
    <ligand>
        <name>Zn(2+)</name>
        <dbReference type="ChEBI" id="CHEBI:29105"/>
        <label>1</label>
    </ligand>
</feature>
<proteinExistence type="inferred from homology"/>
<dbReference type="GO" id="GO:0006270">
    <property type="term" value="P:DNA replication initiation"/>
    <property type="evidence" value="ECO:0007669"/>
    <property type="project" value="TreeGrafter"/>
</dbReference>
<keyword evidence="1 12" id="KW-0639">Primosome</keyword>
<dbReference type="GO" id="GO:0003677">
    <property type="term" value="F:DNA binding"/>
    <property type="evidence" value="ECO:0007669"/>
    <property type="project" value="UniProtKB-UniRule"/>
</dbReference>
<dbReference type="SUPFAM" id="SSF52540">
    <property type="entry name" value="P-loop containing nucleoside triphosphate hydrolases"/>
    <property type="match status" value="1"/>
</dbReference>
<feature type="domain" description="Helicase ATP-binding" evidence="14">
    <location>
        <begin position="271"/>
        <end position="436"/>
    </location>
</feature>
<dbReference type="GO" id="GO:0006302">
    <property type="term" value="P:double-strand break repair"/>
    <property type="evidence" value="ECO:0007669"/>
    <property type="project" value="InterPro"/>
</dbReference>
<dbReference type="InterPro" id="IPR042115">
    <property type="entry name" value="PriA_3primeBD_sf"/>
</dbReference>
<dbReference type="EC" id="5.6.2.4" evidence="12"/>
<feature type="region of interest" description="Disordered" evidence="13">
    <location>
        <begin position="1"/>
        <end position="57"/>
    </location>
</feature>
<evidence type="ECO:0000259" key="14">
    <source>
        <dbReference type="PROSITE" id="PS51192"/>
    </source>
</evidence>
<dbReference type="NCBIfam" id="TIGR00595">
    <property type="entry name" value="priA"/>
    <property type="match status" value="1"/>
</dbReference>
<sequence>MSAKGSQGETGLFGEEYLPENAKPASKTASKAAARSKSAGSKPERPEPPAHPGPFARVVLPRPMRTEYTYAIDGDLVERVRPGMRVRVTFARRREIAVVVGVDASTDVPARAIRPIEDVLDAEPVIGPELLDLTRFIANEYACSWGEALAAALPAPLKRAGGSRRVRTLAAAEGAASELDELEEKHPKQYRLLRTLLEVAGPVDQLELLRRLGLSDAPAKSLVNKGLAVVGSRAVETLVEAGGDRERPRPTTLTEGQSWAVEAVDAALRVASGSGQGRGFLLQGVTGSGKTEVYLQVIERALARGLGAICLVPEIALTPQTVGWFRSRFGEVAVLHSRLTDAQRLTIWQQVRRGELRVVVGARSAVFAPVENLGVIVIDEEHEPSFKQGNVPRYHARDVALERVRACGAVCLLGSATPSLESWQAVKDGRLSRLMLDERVGGGALPPVDVVDMRTEPAGRLASILSRPLRQRIDQAVLSKEQVILFLNRRGFAPVLWCQACRTVVRCPSCDSSLTYHRHIERMVCHQCHLEQRPPKACPSCTAPQLRMLGAGSERVQKAIEEMWPDFRVRRMDSDTMVRREDYEETLGAFGRGEIDVLVGTQMIAKGLDFPGVTLVGIISADTSLHLPDFRAAERTFQLLAQVAGRAGRGERPGQITVQTESPEHPAVRCATTHDFESFAAQECESRREFGYPPFGRLLRVVVEDDDAGRAASEADAIATELRDLVEGPAAEAAGETAVVLGPAPAPMSIIRDRHRHHVLVKAAPGVGAATAPAFVRARDHLAERAARTTRPRLSVDVDPVSML</sequence>
<dbReference type="FunFam" id="3.40.1440.60:FF:000001">
    <property type="entry name" value="Primosomal protein N"/>
    <property type="match status" value="1"/>
</dbReference>
<dbReference type="InterPro" id="IPR041222">
    <property type="entry name" value="PriA_3primeBD"/>
</dbReference>
<evidence type="ECO:0000256" key="13">
    <source>
        <dbReference type="SAM" id="MobiDB-lite"/>
    </source>
</evidence>
<evidence type="ECO:0000256" key="1">
    <source>
        <dbReference type="ARBA" id="ARBA00022515"/>
    </source>
</evidence>
<evidence type="ECO:0000256" key="3">
    <source>
        <dbReference type="ARBA" id="ARBA00022723"/>
    </source>
</evidence>
<comment type="function">
    <text evidence="12">Initiates the restart of stalled replication forks, which reloads the replicative helicase on sites other than the origin of replication. Recognizes and binds to abandoned replication forks and remodels them to uncover a helicase loading site. Promotes assembly of the primosome at these replication forks.</text>
</comment>
<feature type="binding site" evidence="12">
    <location>
        <position position="498"/>
    </location>
    <ligand>
        <name>Zn(2+)</name>
        <dbReference type="ChEBI" id="CHEBI:29105"/>
        <label>1</label>
    </ligand>
</feature>
<keyword evidence="7 12" id="KW-0862">Zinc</keyword>
<keyword evidence="4 12" id="KW-0547">Nucleotide-binding</keyword>
<dbReference type="GO" id="GO:0043138">
    <property type="term" value="F:3'-5' DNA helicase activity"/>
    <property type="evidence" value="ECO:0007669"/>
    <property type="project" value="UniProtKB-EC"/>
</dbReference>
<dbReference type="GO" id="GO:0008270">
    <property type="term" value="F:zinc ion binding"/>
    <property type="evidence" value="ECO:0007669"/>
    <property type="project" value="UniProtKB-UniRule"/>
</dbReference>